<dbReference type="PANTHER" id="PTHR46825:SF11">
    <property type="entry name" value="PENICILLIN-BINDING PROTEIN 4"/>
    <property type="match status" value="1"/>
</dbReference>
<keyword evidence="4" id="KW-0472">Membrane</keyword>
<dbReference type="OrthoDB" id="9793489at2"/>
<feature type="repeat" description="TPR" evidence="5">
    <location>
        <begin position="437"/>
        <end position="470"/>
    </location>
</feature>
<evidence type="ECO:0000313" key="10">
    <source>
        <dbReference type="Proteomes" id="UP000249016"/>
    </source>
</evidence>
<feature type="domain" description="Beta-lactamase-related" evidence="7">
    <location>
        <begin position="33"/>
        <end position="345"/>
    </location>
</feature>
<dbReference type="PANTHER" id="PTHR46825">
    <property type="entry name" value="D-ALANYL-D-ALANINE-CARBOXYPEPTIDASE/ENDOPEPTIDASE AMPH"/>
    <property type="match status" value="1"/>
</dbReference>
<dbReference type="Gene3D" id="1.25.40.10">
    <property type="entry name" value="Tetratricopeptide repeat domain"/>
    <property type="match status" value="1"/>
</dbReference>
<dbReference type="SUPFAM" id="SSF56601">
    <property type="entry name" value="beta-lactamase/transpeptidase-like"/>
    <property type="match status" value="1"/>
</dbReference>
<dbReference type="PROSITE" id="PS50005">
    <property type="entry name" value="TPR"/>
    <property type="match status" value="1"/>
</dbReference>
<dbReference type="InterPro" id="IPR013105">
    <property type="entry name" value="TPR_2"/>
</dbReference>
<reference evidence="9 10" key="1">
    <citation type="submission" date="2018-06" db="EMBL/GenBank/DDBJ databases">
        <title>Spirosoma sp. HMF3257 Genome sequencing and assembly.</title>
        <authorList>
            <person name="Kang H."/>
            <person name="Cha I."/>
            <person name="Kim H."/>
            <person name="Kang J."/>
            <person name="Joh K."/>
        </authorList>
    </citation>
    <scope>NUCLEOTIDE SEQUENCE [LARGE SCALE GENOMIC DNA]</scope>
    <source>
        <strain evidence="9 10">HMF3257</strain>
    </source>
</reference>
<evidence type="ECO:0000313" key="9">
    <source>
        <dbReference type="EMBL" id="RAI77771.1"/>
    </source>
</evidence>
<dbReference type="Pfam" id="PF00144">
    <property type="entry name" value="Beta-lactamase"/>
    <property type="match status" value="1"/>
</dbReference>
<evidence type="ECO:0000256" key="1">
    <source>
        <dbReference type="ARBA" id="ARBA00004370"/>
    </source>
</evidence>
<feature type="domain" description="Peptidase S12 Pab87-related C-terminal" evidence="8">
    <location>
        <begin position="491"/>
        <end position="572"/>
    </location>
</feature>
<feature type="chain" id="PRO_5016296492" evidence="6">
    <location>
        <begin position="27"/>
        <end position="580"/>
    </location>
</feature>
<dbReference type="AlphaFoldDB" id="A0A327NQQ8"/>
<dbReference type="GO" id="GO:0016787">
    <property type="term" value="F:hydrolase activity"/>
    <property type="evidence" value="ECO:0007669"/>
    <property type="project" value="UniProtKB-KW"/>
</dbReference>
<dbReference type="InterPro" id="IPR001466">
    <property type="entry name" value="Beta-lactam-related"/>
</dbReference>
<gene>
    <name evidence="9" type="ORF">HMF3257_33095</name>
</gene>
<keyword evidence="9" id="KW-0378">Hydrolase</keyword>
<dbReference type="Gene3D" id="3.40.710.10">
    <property type="entry name" value="DD-peptidase/beta-lactamase superfamily"/>
    <property type="match status" value="1"/>
</dbReference>
<keyword evidence="6" id="KW-0732">Signal</keyword>
<proteinExistence type="predicted"/>
<name>A0A327NQQ8_9BACT</name>
<sequence length="580" mass="64375">MNNTPVRNRFYLAIIAVLLAVSATFAQDKAAKIDALLQQYVANRQFNGTVLVAEHGKVIFKKGYGMANMEWNIPNAPDTKFRLGSITKQFTSMLIMQLVEKGKLKLNGKVTDYLPDYPKATGDKITVHHLLTHTAGIPNYTNFPKFFETVSRDPYTPNAFIKQFADMPLEFEPGSKFSYSNSGYFLLGVLIEKVTGKPYADVLKESILTPLQLKDTGYDLFGPILPKRATGYEKRGGSYVNAPYLDMSIPYAAGSLYSTVEDLYRWDQALYTDKLLPSSAKATLFTPFLDGYAYGWGVRNSKIGNLNDSLQVIEHSGGINGFNTIISRLPKDKQLVVLLNNTGGAPLGAIRKNILNILYNQPVEAPKKLISDLLRQSVLTEPMAKSREKFNAWKADKAYSLSEDDINGLGYELMGAGKLPESINVFTLNVEAFPKSYNVYDSRGEAYMAAGNKAAAIQDYKKSVELNPRNTNGFDKLKELGEKVEAPKETTVAVDAATLESYVGNYELAPSFSIVITRDGDKLFGQATGQPKFELFAESKTKFYLKVVDAQVTFETNDKGEVTQLILHQNGQNMPGKRVR</sequence>
<comment type="subcellular location">
    <subcellularLocation>
        <location evidence="1">Membrane</location>
    </subcellularLocation>
</comment>
<keyword evidence="3 5" id="KW-0802">TPR repeat</keyword>
<dbReference type="InterPro" id="IPR019734">
    <property type="entry name" value="TPR_rpt"/>
</dbReference>
<evidence type="ECO:0000256" key="5">
    <source>
        <dbReference type="PROSITE-ProRule" id="PRU00339"/>
    </source>
</evidence>
<evidence type="ECO:0000256" key="2">
    <source>
        <dbReference type="ARBA" id="ARBA00022737"/>
    </source>
</evidence>
<comment type="caution">
    <text evidence="9">The sequence shown here is derived from an EMBL/GenBank/DDBJ whole genome shotgun (WGS) entry which is preliminary data.</text>
</comment>
<dbReference type="Pfam" id="PF11954">
    <property type="entry name" value="DUF3471"/>
    <property type="match status" value="1"/>
</dbReference>
<feature type="signal peptide" evidence="6">
    <location>
        <begin position="1"/>
        <end position="26"/>
    </location>
</feature>
<dbReference type="Proteomes" id="UP000249016">
    <property type="component" value="Unassembled WGS sequence"/>
</dbReference>
<dbReference type="InterPro" id="IPR012338">
    <property type="entry name" value="Beta-lactam/transpept-like"/>
</dbReference>
<evidence type="ECO:0000259" key="7">
    <source>
        <dbReference type="Pfam" id="PF00144"/>
    </source>
</evidence>
<organism evidence="9 10">
    <name type="scientific">Spirosoma telluris</name>
    <dbReference type="NCBI Taxonomy" id="2183553"/>
    <lineage>
        <taxon>Bacteria</taxon>
        <taxon>Pseudomonadati</taxon>
        <taxon>Bacteroidota</taxon>
        <taxon>Cytophagia</taxon>
        <taxon>Cytophagales</taxon>
        <taxon>Cytophagaceae</taxon>
        <taxon>Spirosoma</taxon>
    </lineage>
</organism>
<dbReference type="GO" id="GO:0016020">
    <property type="term" value="C:membrane"/>
    <property type="evidence" value="ECO:0007669"/>
    <property type="project" value="UniProtKB-SubCell"/>
</dbReference>
<dbReference type="InterPro" id="IPR011990">
    <property type="entry name" value="TPR-like_helical_dom_sf"/>
</dbReference>
<dbReference type="EMBL" id="QLII01000001">
    <property type="protein sequence ID" value="RAI77771.1"/>
    <property type="molecule type" value="Genomic_DNA"/>
</dbReference>
<dbReference type="SUPFAM" id="SSF48452">
    <property type="entry name" value="TPR-like"/>
    <property type="match status" value="1"/>
</dbReference>
<evidence type="ECO:0000256" key="3">
    <source>
        <dbReference type="ARBA" id="ARBA00022803"/>
    </source>
</evidence>
<dbReference type="RefSeq" id="WP_111348765.1">
    <property type="nucleotide sequence ID" value="NZ_QLII01000001.1"/>
</dbReference>
<evidence type="ECO:0000256" key="4">
    <source>
        <dbReference type="ARBA" id="ARBA00023136"/>
    </source>
</evidence>
<accession>A0A327NQQ8</accession>
<protein>
    <submittedName>
        <fullName evidence="9">Serine hydrolase</fullName>
    </submittedName>
</protein>
<dbReference type="InterPro" id="IPR050491">
    <property type="entry name" value="AmpC-like"/>
</dbReference>
<evidence type="ECO:0000256" key="6">
    <source>
        <dbReference type="SAM" id="SignalP"/>
    </source>
</evidence>
<dbReference type="Pfam" id="PF07719">
    <property type="entry name" value="TPR_2"/>
    <property type="match status" value="1"/>
</dbReference>
<dbReference type="SMART" id="SM00028">
    <property type="entry name" value="TPR"/>
    <property type="match status" value="2"/>
</dbReference>
<evidence type="ECO:0000259" key="8">
    <source>
        <dbReference type="Pfam" id="PF11954"/>
    </source>
</evidence>
<keyword evidence="2" id="KW-0677">Repeat</keyword>
<keyword evidence="10" id="KW-1185">Reference proteome</keyword>
<dbReference type="InterPro" id="IPR021860">
    <property type="entry name" value="Peptidase_S12_Pab87-rel_C"/>
</dbReference>